<dbReference type="GO" id="GO:0005886">
    <property type="term" value="C:plasma membrane"/>
    <property type="evidence" value="ECO:0007669"/>
    <property type="project" value="UniProtKB-SubCell"/>
</dbReference>
<feature type="transmembrane region" description="Helical" evidence="8">
    <location>
        <begin position="354"/>
        <end position="376"/>
    </location>
</feature>
<keyword evidence="2" id="KW-0813">Transport</keyword>
<dbReference type="InterPro" id="IPR036259">
    <property type="entry name" value="MFS_trans_sf"/>
</dbReference>
<dbReference type="FunFam" id="1.20.1250.20:FF:000218">
    <property type="entry name" value="facilitated trehalose transporter Tret1"/>
    <property type="match status" value="1"/>
</dbReference>
<keyword evidence="7 8" id="KW-0472">Membrane</keyword>
<evidence type="ECO:0000256" key="6">
    <source>
        <dbReference type="ARBA" id="ARBA00022989"/>
    </source>
</evidence>
<dbReference type="EMBL" id="KQ459838">
    <property type="protein sequence ID" value="KPJ19754.1"/>
    <property type="molecule type" value="Genomic_DNA"/>
</dbReference>
<organism evidence="10 11">
    <name type="scientific">Papilio machaon</name>
    <name type="common">Old World swallowtail butterfly</name>
    <dbReference type="NCBI Taxonomy" id="76193"/>
    <lineage>
        <taxon>Eukaryota</taxon>
        <taxon>Metazoa</taxon>
        <taxon>Ecdysozoa</taxon>
        <taxon>Arthropoda</taxon>
        <taxon>Hexapoda</taxon>
        <taxon>Insecta</taxon>
        <taxon>Pterygota</taxon>
        <taxon>Neoptera</taxon>
        <taxon>Endopterygota</taxon>
        <taxon>Lepidoptera</taxon>
        <taxon>Glossata</taxon>
        <taxon>Ditrysia</taxon>
        <taxon>Papilionoidea</taxon>
        <taxon>Papilionidae</taxon>
        <taxon>Papilioninae</taxon>
        <taxon>Papilio</taxon>
    </lineage>
</organism>
<name>A0A0N1IJR5_PAPMA</name>
<dbReference type="SUPFAM" id="SSF103473">
    <property type="entry name" value="MFS general substrate transporter"/>
    <property type="match status" value="1"/>
</dbReference>
<evidence type="ECO:0000259" key="9">
    <source>
        <dbReference type="PROSITE" id="PS50850"/>
    </source>
</evidence>
<dbReference type="PROSITE" id="PS50850">
    <property type="entry name" value="MFS"/>
    <property type="match status" value="1"/>
</dbReference>
<protein>
    <submittedName>
        <fullName evidence="10">Facilitated trehalose transporter Tret1</fullName>
    </submittedName>
</protein>
<feature type="transmembrane region" description="Helical" evidence="8">
    <location>
        <begin position="252"/>
        <end position="275"/>
    </location>
</feature>
<feature type="transmembrane region" description="Helical" evidence="8">
    <location>
        <begin position="139"/>
        <end position="158"/>
    </location>
</feature>
<dbReference type="PANTHER" id="PTHR48021:SF33">
    <property type="entry name" value="AT22075P-RELATED"/>
    <property type="match status" value="1"/>
</dbReference>
<feature type="transmembrane region" description="Helical" evidence="8">
    <location>
        <begin position="416"/>
        <end position="438"/>
    </location>
</feature>
<proteinExistence type="predicted"/>
<dbReference type="Pfam" id="PF00083">
    <property type="entry name" value="Sugar_tr"/>
    <property type="match status" value="1"/>
</dbReference>
<keyword evidence="4" id="KW-0762">Sugar transport</keyword>
<feature type="transmembrane region" description="Helical" evidence="8">
    <location>
        <begin position="52"/>
        <end position="73"/>
    </location>
</feature>
<dbReference type="GO" id="GO:0022857">
    <property type="term" value="F:transmembrane transporter activity"/>
    <property type="evidence" value="ECO:0007669"/>
    <property type="project" value="InterPro"/>
</dbReference>
<dbReference type="PANTHER" id="PTHR48021">
    <property type="match status" value="1"/>
</dbReference>
<evidence type="ECO:0000256" key="3">
    <source>
        <dbReference type="ARBA" id="ARBA00022475"/>
    </source>
</evidence>
<gene>
    <name evidence="10" type="ORF">RR48_04726</name>
</gene>
<feature type="transmembrane region" description="Helical" evidence="8">
    <location>
        <begin position="164"/>
        <end position="185"/>
    </location>
</feature>
<feature type="transmembrane region" description="Helical" evidence="8">
    <location>
        <begin position="104"/>
        <end position="127"/>
    </location>
</feature>
<keyword evidence="11" id="KW-1185">Reference proteome</keyword>
<evidence type="ECO:0000256" key="8">
    <source>
        <dbReference type="SAM" id="Phobius"/>
    </source>
</evidence>
<dbReference type="InParanoid" id="A0A0N1IJR5"/>
<evidence type="ECO:0000256" key="4">
    <source>
        <dbReference type="ARBA" id="ARBA00022597"/>
    </source>
</evidence>
<evidence type="ECO:0000256" key="1">
    <source>
        <dbReference type="ARBA" id="ARBA00004651"/>
    </source>
</evidence>
<evidence type="ECO:0000313" key="11">
    <source>
        <dbReference type="Proteomes" id="UP000053240"/>
    </source>
</evidence>
<dbReference type="InterPro" id="IPR020846">
    <property type="entry name" value="MFS_dom"/>
</dbReference>
<keyword evidence="3" id="KW-1003">Cell membrane</keyword>
<dbReference type="InterPro" id="IPR050549">
    <property type="entry name" value="MFS_Trehalose_Transporter"/>
</dbReference>
<evidence type="ECO:0000256" key="2">
    <source>
        <dbReference type="ARBA" id="ARBA00022448"/>
    </source>
</evidence>
<dbReference type="Proteomes" id="UP000053240">
    <property type="component" value="Unassembled WGS sequence"/>
</dbReference>
<feature type="transmembrane region" description="Helical" evidence="8">
    <location>
        <begin position="388"/>
        <end position="410"/>
    </location>
</feature>
<comment type="subcellular location">
    <subcellularLocation>
        <location evidence="1">Cell membrane</location>
        <topology evidence="1">Multi-pass membrane protein</topology>
    </subcellularLocation>
</comment>
<dbReference type="InterPro" id="IPR005828">
    <property type="entry name" value="MFS_sugar_transport-like"/>
</dbReference>
<evidence type="ECO:0000256" key="5">
    <source>
        <dbReference type="ARBA" id="ARBA00022692"/>
    </source>
</evidence>
<evidence type="ECO:0000256" key="7">
    <source>
        <dbReference type="ARBA" id="ARBA00023136"/>
    </source>
</evidence>
<keyword evidence="6 8" id="KW-1133">Transmembrane helix</keyword>
<feature type="transmembrane region" description="Helical" evidence="8">
    <location>
        <begin position="319"/>
        <end position="342"/>
    </location>
</feature>
<dbReference type="Gene3D" id="1.20.1250.20">
    <property type="entry name" value="MFS general substrate transporter like domains"/>
    <property type="match status" value="1"/>
</dbReference>
<feature type="transmembrane region" description="Helical" evidence="8">
    <location>
        <begin position="295"/>
        <end position="312"/>
    </location>
</feature>
<dbReference type="AlphaFoldDB" id="A0A0N1IJR5"/>
<evidence type="ECO:0000313" key="10">
    <source>
        <dbReference type="EMBL" id="KPJ19754.1"/>
    </source>
</evidence>
<reference evidence="10 11" key="1">
    <citation type="journal article" date="2015" name="Nat. Commun.">
        <title>Outbred genome sequencing and CRISPR/Cas9 gene editing in butterflies.</title>
        <authorList>
            <person name="Li X."/>
            <person name="Fan D."/>
            <person name="Zhang W."/>
            <person name="Liu G."/>
            <person name="Zhang L."/>
            <person name="Zhao L."/>
            <person name="Fang X."/>
            <person name="Chen L."/>
            <person name="Dong Y."/>
            <person name="Chen Y."/>
            <person name="Ding Y."/>
            <person name="Zhao R."/>
            <person name="Feng M."/>
            <person name="Zhu Y."/>
            <person name="Feng Y."/>
            <person name="Jiang X."/>
            <person name="Zhu D."/>
            <person name="Xiang H."/>
            <person name="Feng X."/>
            <person name="Li S."/>
            <person name="Wang J."/>
            <person name="Zhang G."/>
            <person name="Kronforst M.R."/>
            <person name="Wang W."/>
        </authorList>
    </citation>
    <scope>NUCLEOTIDE SEQUENCE [LARGE SCALE GENOMIC DNA]</scope>
    <source>
        <strain evidence="10">Ya'a_city_454_Pm</strain>
        <tissue evidence="10">Whole body</tissue>
    </source>
</reference>
<feature type="domain" description="Major facilitator superfamily (MFS) profile" evidence="9">
    <location>
        <begin position="1"/>
        <end position="442"/>
    </location>
</feature>
<sequence>MLEKVEHSVERVGHTRVQWIWALIESGWMSPMTRVLQSDPSPIGARLSDNEIYLVASILFMSATLSVPCYTYISDRYGRQPATMCVTVFQGLSWIIKVSSPTHIGLIVARTLAGIGASGCFLVIPMYVKEISQENMRGLLGSLLIMAQNVGVLLMYTIGIFLDYFTVLWIALSMSIMVIVLMLKAPESPAFLIKKGKFEEAAKTIAYLRGLKVESEIVQKEIDVMRKQELYYQSVPKISLLSIIQNNNWRRIVILILLIITVHATNGAVSVVTYGASTLAASGIQYSISPDLQSLSFPVMMIIGTLVLMATVEKFGRKPLMGFCLMLSVCSMGALGVALLLQSSGISPPSWLPVLAMVGIVFGYATGVSPLPFIIMTEILNFQIRAKVMGLVVTYSWFMSFMQLIIYGQISMYLGYYSTFFFFAGLNLFGFFVSLFLLPETKGKSDEDIEVEMKKNFTMKCF</sequence>
<keyword evidence="5 8" id="KW-0812">Transmembrane</keyword>
<accession>A0A0N1IJR5</accession>